<dbReference type="EMBL" id="JACHFB010000018">
    <property type="protein sequence ID" value="MBB6213861.1"/>
    <property type="molecule type" value="Genomic_DNA"/>
</dbReference>
<name>A0A7W9ZLQ0_9SPIR</name>
<reference evidence="1 2" key="1">
    <citation type="submission" date="2020-08" db="EMBL/GenBank/DDBJ databases">
        <title>Genomic Encyclopedia of Type Strains, Phase IV (KMG-IV): sequencing the most valuable type-strain genomes for metagenomic binning, comparative biology and taxonomic classification.</title>
        <authorList>
            <person name="Goeker M."/>
        </authorList>
    </citation>
    <scope>NUCLEOTIDE SEQUENCE [LARGE SCALE GENOMIC DNA]</scope>
    <source>
        <strain evidence="1 2">DSM 17989</strain>
    </source>
</reference>
<organism evidence="1 2">
    <name type="scientific">Borreliella californiensis</name>
    <dbReference type="NCBI Taxonomy" id="373543"/>
    <lineage>
        <taxon>Bacteria</taxon>
        <taxon>Pseudomonadati</taxon>
        <taxon>Spirochaetota</taxon>
        <taxon>Spirochaetia</taxon>
        <taxon>Spirochaetales</taxon>
        <taxon>Borreliaceae</taxon>
        <taxon>Borreliella</taxon>
    </lineage>
</organism>
<sequence>MYINEISDFYDCLSQDTKKEINKLYGVKQLTLEQKKDFYIGFVSIQEYKRKTGKSIDEIINASVDPARNFIEDVLKDKHIIEKYKNFQNMKFDCRYKKGMLEKCLKKMGEKYSERFFEYCF</sequence>
<accession>A0A7W9ZLQ0</accession>
<dbReference type="AlphaFoldDB" id="A0A7W9ZLQ0"/>
<proteinExistence type="predicted"/>
<dbReference type="InterPro" id="IPR006951">
    <property type="entry name" value="DUF643"/>
</dbReference>
<evidence type="ECO:0000313" key="2">
    <source>
        <dbReference type="Proteomes" id="UP000536100"/>
    </source>
</evidence>
<protein>
    <submittedName>
        <fullName evidence="1">Beta-xylosidase</fullName>
    </submittedName>
</protein>
<comment type="caution">
    <text evidence="1">The sequence shown here is derived from an EMBL/GenBank/DDBJ whole genome shotgun (WGS) entry which is preliminary data.</text>
</comment>
<dbReference type="Pfam" id="PF04867">
    <property type="entry name" value="DUF643"/>
    <property type="match status" value="1"/>
</dbReference>
<dbReference type="Proteomes" id="UP000536100">
    <property type="component" value="Unassembled WGS sequence"/>
</dbReference>
<gene>
    <name evidence="1" type="ORF">HNP67_001356</name>
</gene>
<evidence type="ECO:0000313" key="1">
    <source>
        <dbReference type="EMBL" id="MBB6213861.1"/>
    </source>
</evidence>